<dbReference type="CDD" id="cd02440">
    <property type="entry name" value="AdoMet_MTases"/>
    <property type="match status" value="1"/>
</dbReference>
<dbReference type="Pfam" id="PF13649">
    <property type="entry name" value="Methyltransf_25"/>
    <property type="match status" value="1"/>
</dbReference>
<protein>
    <submittedName>
        <fullName evidence="4">Class I SAM-dependent methyltransferase</fullName>
    </submittedName>
</protein>
<dbReference type="InterPro" id="IPR041698">
    <property type="entry name" value="Methyltransf_25"/>
</dbReference>
<organism evidence="4 5">
    <name type="scientific">Saccharopolyspora taberi</name>
    <dbReference type="NCBI Taxonomy" id="60895"/>
    <lineage>
        <taxon>Bacteria</taxon>
        <taxon>Bacillati</taxon>
        <taxon>Actinomycetota</taxon>
        <taxon>Actinomycetes</taxon>
        <taxon>Pseudonocardiales</taxon>
        <taxon>Pseudonocardiaceae</taxon>
        <taxon>Saccharopolyspora</taxon>
    </lineage>
</organism>
<keyword evidence="2" id="KW-0808">Transferase</keyword>
<dbReference type="GO" id="GO:0032259">
    <property type="term" value="P:methylation"/>
    <property type="evidence" value="ECO:0007669"/>
    <property type="project" value="UniProtKB-KW"/>
</dbReference>
<evidence type="ECO:0000256" key="1">
    <source>
        <dbReference type="ARBA" id="ARBA00022603"/>
    </source>
</evidence>
<feature type="domain" description="Methyltransferase" evidence="3">
    <location>
        <begin position="56"/>
        <end position="147"/>
    </location>
</feature>
<dbReference type="PANTHER" id="PTHR43861">
    <property type="entry name" value="TRANS-ACONITATE 2-METHYLTRANSFERASE-RELATED"/>
    <property type="match status" value="1"/>
</dbReference>
<sequence>MTETDVQYTEHPPDSRALAEYADSLAPGYEAMVGETPDQVRAGERLIEQLPAGSRVLDIGAGTGRPTAEQLVAAGMEVVGIDISSGMLDIARRQVPAAEFRQLDVLDLDEVDLGGFDAAVAFFSLLALPADYFRDALRKIHRQLLPGARLVLGMNEHHDNNLVERFGRKYTPTVCTFGTLDRDARAAGFVVDAIVHERVEPLPHLFLHAHR</sequence>
<dbReference type="GO" id="GO:0008168">
    <property type="term" value="F:methyltransferase activity"/>
    <property type="evidence" value="ECO:0007669"/>
    <property type="project" value="UniProtKB-KW"/>
</dbReference>
<gene>
    <name evidence="4" type="ORF">GCM10010470_49810</name>
</gene>
<keyword evidence="1 4" id="KW-0489">Methyltransferase</keyword>
<name>A0ABN3VIJ7_9PSEU</name>
<dbReference type="Gene3D" id="3.40.50.150">
    <property type="entry name" value="Vaccinia Virus protein VP39"/>
    <property type="match status" value="1"/>
</dbReference>
<dbReference type="Proteomes" id="UP001500979">
    <property type="component" value="Unassembled WGS sequence"/>
</dbReference>
<evidence type="ECO:0000256" key="2">
    <source>
        <dbReference type="ARBA" id="ARBA00022679"/>
    </source>
</evidence>
<dbReference type="SUPFAM" id="SSF53335">
    <property type="entry name" value="S-adenosyl-L-methionine-dependent methyltransferases"/>
    <property type="match status" value="1"/>
</dbReference>
<accession>A0ABN3VIJ7</accession>
<dbReference type="EMBL" id="BAAAUX010000020">
    <property type="protein sequence ID" value="GAA2808600.1"/>
    <property type="molecule type" value="Genomic_DNA"/>
</dbReference>
<dbReference type="RefSeq" id="WP_344683624.1">
    <property type="nucleotide sequence ID" value="NZ_BAAAUX010000020.1"/>
</dbReference>
<comment type="caution">
    <text evidence="4">The sequence shown here is derived from an EMBL/GenBank/DDBJ whole genome shotgun (WGS) entry which is preliminary data.</text>
</comment>
<reference evidence="4 5" key="1">
    <citation type="journal article" date="2019" name="Int. J. Syst. Evol. Microbiol.">
        <title>The Global Catalogue of Microorganisms (GCM) 10K type strain sequencing project: providing services to taxonomists for standard genome sequencing and annotation.</title>
        <authorList>
            <consortium name="The Broad Institute Genomics Platform"/>
            <consortium name="The Broad Institute Genome Sequencing Center for Infectious Disease"/>
            <person name="Wu L."/>
            <person name="Ma J."/>
        </authorList>
    </citation>
    <scope>NUCLEOTIDE SEQUENCE [LARGE SCALE GENOMIC DNA]</scope>
    <source>
        <strain evidence="4 5">JCM 9383</strain>
    </source>
</reference>
<evidence type="ECO:0000313" key="5">
    <source>
        <dbReference type="Proteomes" id="UP001500979"/>
    </source>
</evidence>
<keyword evidence="5" id="KW-1185">Reference proteome</keyword>
<evidence type="ECO:0000259" key="3">
    <source>
        <dbReference type="Pfam" id="PF13649"/>
    </source>
</evidence>
<dbReference type="InterPro" id="IPR029063">
    <property type="entry name" value="SAM-dependent_MTases_sf"/>
</dbReference>
<proteinExistence type="predicted"/>
<evidence type="ECO:0000313" key="4">
    <source>
        <dbReference type="EMBL" id="GAA2808600.1"/>
    </source>
</evidence>
<dbReference type="PANTHER" id="PTHR43861:SF1">
    <property type="entry name" value="TRANS-ACONITATE 2-METHYLTRANSFERASE"/>
    <property type="match status" value="1"/>
</dbReference>